<dbReference type="EMBL" id="CM042050">
    <property type="protein sequence ID" value="KAI3735209.1"/>
    <property type="molecule type" value="Genomic_DNA"/>
</dbReference>
<evidence type="ECO:0000313" key="1">
    <source>
        <dbReference type="EMBL" id="KAI3735209.1"/>
    </source>
</evidence>
<sequence>MILPFPWPSEAVSLLPPRRKPFLFFLCLSQFQKASSPPNDLIRWTTSSSAPATRSVQMTSTKSLSGFNAWKSSWKWMERLQKENKREMVGDWEKIEATMGED</sequence>
<accession>A0ACB9CLK9</accession>
<keyword evidence="2" id="KW-1185">Reference proteome</keyword>
<protein>
    <submittedName>
        <fullName evidence="1">Uncharacterized protein</fullName>
    </submittedName>
</protein>
<organism evidence="1 2">
    <name type="scientific">Arctium lappa</name>
    <name type="common">Greater burdock</name>
    <name type="synonym">Lappa major</name>
    <dbReference type="NCBI Taxonomy" id="4217"/>
    <lineage>
        <taxon>Eukaryota</taxon>
        <taxon>Viridiplantae</taxon>
        <taxon>Streptophyta</taxon>
        <taxon>Embryophyta</taxon>
        <taxon>Tracheophyta</taxon>
        <taxon>Spermatophyta</taxon>
        <taxon>Magnoliopsida</taxon>
        <taxon>eudicotyledons</taxon>
        <taxon>Gunneridae</taxon>
        <taxon>Pentapetalae</taxon>
        <taxon>asterids</taxon>
        <taxon>campanulids</taxon>
        <taxon>Asterales</taxon>
        <taxon>Asteraceae</taxon>
        <taxon>Carduoideae</taxon>
        <taxon>Cardueae</taxon>
        <taxon>Arctiinae</taxon>
        <taxon>Arctium</taxon>
    </lineage>
</organism>
<name>A0ACB9CLK9_ARCLA</name>
<dbReference type="Proteomes" id="UP001055879">
    <property type="component" value="Linkage Group LG04"/>
</dbReference>
<proteinExistence type="predicted"/>
<gene>
    <name evidence="1" type="ORF">L6452_14699</name>
</gene>
<reference evidence="1 2" key="2">
    <citation type="journal article" date="2022" name="Mol. Ecol. Resour.">
        <title>The genomes of chicory, endive, great burdock and yacon provide insights into Asteraceae paleo-polyploidization history and plant inulin production.</title>
        <authorList>
            <person name="Fan W."/>
            <person name="Wang S."/>
            <person name="Wang H."/>
            <person name="Wang A."/>
            <person name="Jiang F."/>
            <person name="Liu H."/>
            <person name="Zhao H."/>
            <person name="Xu D."/>
            <person name="Zhang Y."/>
        </authorList>
    </citation>
    <scope>NUCLEOTIDE SEQUENCE [LARGE SCALE GENOMIC DNA]</scope>
    <source>
        <strain evidence="2">cv. Niubang</strain>
    </source>
</reference>
<reference evidence="2" key="1">
    <citation type="journal article" date="2022" name="Mol. Ecol. Resour.">
        <title>The genomes of chicory, endive, great burdock and yacon provide insights into Asteraceae palaeo-polyploidization history and plant inulin production.</title>
        <authorList>
            <person name="Fan W."/>
            <person name="Wang S."/>
            <person name="Wang H."/>
            <person name="Wang A."/>
            <person name="Jiang F."/>
            <person name="Liu H."/>
            <person name="Zhao H."/>
            <person name="Xu D."/>
            <person name="Zhang Y."/>
        </authorList>
    </citation>
    <scope>NUCLEOTIDE SEQUENCE [LARGE SCALE GENOMIC DNA]</scope>
    <source>
        <strain evidence="2">cv. Niubang</strain>
    </source>
</reference>
<evidence type="ECO:0000313" key="2">
    <source>
        <dbReference type="Proteomes" id="UP001055879"/>
    </source>
</evidence>
<comment type="caution">
    <text evidence="1">The sequence shown here is derived from an EMBL/GenBank/DDBJ whole genome shotgun (WGS) entry which is preliminary data.</text>
</comment>